<organism evidence="1 2">
    <name type="scientific">Saccharophagus degradans</name>
    <dbReference type="NCBI Taxonomy" id="86304"/>
    <lineage>
        <taxon>Bacteria</taxon>
        <taxon>Pseudomonadati</taxon>
        <taxon>Pseudomonadota</taxon>
        <taxon>Gammaproteobacteria</taxon>
        <taxon>Cellvibrionales</taxon>
        <taxon>Cellvibrionaceae</taxon>
        <taxon>Saccharophagus</taxon>
    </lineage>
</organism>
<dbReference type="RefSeq" id="WP_303491284.1">
    <property type="nucleotide sequence ID" value="NZ_JAUOPB010000003.1"/>
</dbReference>
<dbReference type="InterPro" id="IPR022385">
    <property type="entry name" value="Rhs_assc_core"/>
</dbReference>
<reference evidence="1" key="1">
    <citation type="submission" date="2023-07" db="EMBL/GenBank/DDBJ databases">
        <title>Genome content predicts the carbon catabolic preferences of heterotrophic bacteria.</title>
        <authorList>
            <person name="Gralka M."/>
        </authorList>
    </citation>
    <scope>NUCLEOTIDE SEQUENCE</scope>
    <source>
        <strain evidence="1">I3M17_2</strain>
    </source>
</reference>
<dbReference type="Gene3D" id="2.180.10.10">
    <property type="entry name" value="RHS repeat-associated core"/>
    <property type="match status" value="3"/>
</dbReference>
<dbReference type="InterPro" id="IPR006530">
    <property type="entry name" value="YD"/>
</dbReference>
<comment type="caution">
    <text evidence="1">The sequence shown here is derived from an EMBL/GenBank/DDBJ whole genome shotgun (WGS) entry which is preliminary data.</text>
</comment>
<dbReference type="NCBIfam" id="TIGR03696">
    <property type="entry name" value="Rhs_assc_core"/>
    <property type="match status" value="1"/>
</dbReference>
<dbReference type="PANTHER" id="PTHR32305:SF15">
    <property type="entry name" value="PROTEIN RHSA-RELATED"/>
    <property type="match status" value="1"/>
</dbReference>
<evidence type="ECO:0000313" key="2">
    <source>
        <dbReference type="Proteomes" id="UP001169760"/>
    </source>
</evidence>
<dbReference type="NCBIfam" id="TIGR01643">
    <property type="entry name" value="YD_repeat_2x"/>
    <property type="match status" value="1"/>
</dbReference>
<accession>A0AAW7X3Z6</accession>
<protein>
    <submittedName>
        <fullName evidence="1">RHS repeat-associated core domain-containing protein</fullName>
    </submittedName>
</protein>
<dbReference type="Proteomes" id="UP001169760">
    <property type="component" value="Unassembled WGS sequence"/>
</dbReference>
<name>A0AAW7X3Z6_9GAMM</name>
<sequence length="1490" mass="166047">MVLLCGTGWNQAKLCFLLLVVGGGVISSASWGCETKAVYISKWNNGVEEGYYEVTEDCTNFKPPEEVLVKGPSREDYLKKMAEIREALLQSARDMSLLAELAAAQNFRDLFDGFVSAAKHAHEKDIELTDNDDMETPCPVLIRDREKVFHENDYVGSGGVFPLSLGREYASLSQSQIGTWQPSGIFGNSWFSILDTQLRLDYGTTEACWFVMGEGGVSTCNVTRTPSSITLIKNIKMNSFLRVKSGPSSPDYFPNGDPSENERIYKDGNSWVYSDASGTDYVFSDVGRLEKIRPYTSGAEWDLIYQNNSLVELVHSSGRKLVFNWKAASFSGVPPVLDSITLPTGKKITYKIEPVGTTASKTNRFLKEVIFPDGTGSIKYDWAVQGKIVAKYIDGVKWGDYTYENGRVKTSGLVGGVNQMTFSTGASKSIVTNAKGGVKEYTYDAHRRLVGVNKDASIACPGAAKDIEYYGVDDPVSKVKFKEDWDGKRTAYTYWQNGGNVRYEYVNGVTTEYLWDTNDRLIRLSYWDGAKDPSLCAANDPCPSPTQTAPMGIDRYTYGGRDDPLYYGRLKQKTTKALKFGSGTYTPERKYTYGYTFHSNGVTKRKTVDGPALGTEDSTQYNYNTFGDLLSIVSSEGHVTSYSYRTADAGRPYQVTDANGVTSNISYDARGRVKQTSAVGFSHLVTKIEYYGDNKVKKITSPTGHYIKYNLDAARRTKAVDSPFPGNEYALQQVAYEYDLINNVTAVKANLITAGNVVKNNAVVLNADFDEYGNKVADYGQNGQVTQYTYTPGGKVESVTNALGHALSRSYNAYGQLEWSKNQNNETTRYYYDRLGYLAEVEDARGNSTLYQRNGFGEVERLVSPDSGVTDYQYTVGGLLEEVKTAADTTINYTNDSIGRLRSVNAVGSDVQNIDYYYDTYYDGATRQNCQFGQGRLCAVEDNSGYTAYSYTPDGNVERQTSELDGATYQISYTYDNYRRLDVEALPGGINVRYGYDSAGNKNKVSVQVNGAWTTLVDVVPSLRKETWVYGQGSTPGGGTITAIKTFDADGRLSGYNTSFYNKAFSYDTRDYISKVTGGAEGTYYYDYDNTGRLTKEKYNNTTYSSDSYTYAYDDNGNRDSYRISSRPPTAFVLASDSNQLLQIGSEPLIYDDVGNLKEHRWNTSSASPKYKYYYDSLERMTGFYKYDTGKSTYKYNFANQRVAKYARERQNGPIVTNHYRYLYDSNGLLRAETKPNSTAVDTTYVYLNSTLVGFVRDGKLYSVLHDQTGRPQLVYTSSGSGYNVVFASKNIGFKRVIQVNTLGRMNVGFPGQYYDAESGLWYNWNRYYDENTGRYLQSDPIGLKGGLNSYSYVESNPIKYTDPLGLDITVCRWGGGLPHIGYGVNSGQTMGRRVREDASGLKPLVPLGGTVPGEVSDDHMEDVEECKTISTTSDQDKQASRILNLSSRTAQKYNLYQNSCVDFVRDSLESVLGTSYSNTNMPRTLYDEI</sequence>
<evidence type="ECO:0000313" key="1">
    <source>
        <dbReference type="EMBL" id="MDO6421688.1"/>
    </source>
</evidence>
<dbReference type="EMBL" id="JAUOPB010000003">
    <property type="protein sequence ID" value="MDO6421688.1"/>
    <property type="molecule type" value="Genomic_DNA"/>
</dbReference>
<proteinExistence type="predicted"/>
<dbReference type="PANTHER" id="PTHR32305">
    <property type="match status" value="1"/>
</dbReference>
<gene>
    <name evidence="1" type="ORF">Q4521_04300</name>
</gene>
<dbReference type="InterPro" id="IPR050708">
    <property type="entry name" value="T6SS_VgrG/RHS"/>
</dbReference>